<name>A0A1F4YGX0_9BACT</name>
<evidence type="ECO:0000313" key="1">
    <source>
        <dbReference type="EMBL" id="OGC93128.1"/>
    </source>
</evidence>
<sequence>MFHAPADLTLAAIRQVEEEIMTICNSCKTVEQLHSADLPVWTWACQVLKKPFDDLRREIESHETDEKFPDLYSEEKDHLLKLPIVLLEHVNRHA</sequence>
<proteinExistence type="predicted"/>
<dbReference type="AlphaFoldDB" id="A0A1F4YGX0"/>
<gene>
    <name evidence="1" type="ORF">A2876_01105</name>
</gene>
<organism evidence="1 2">
    <name type="scientific">Candidatus Amesbacteria bacterium RIFCSPHIGHO2_01_FULL_48_32b</name>
    <dbReference type="NCBI Taxonomy" id="1797253"/>
    <lineage>
        <taxon>Bacteria</taxon>
        <taxon>Candidatus Amesiibacteriota</taxon>
    </lineage>
</organism>
<accession>A0A1F4YGX0</accession>
<dbReference type="Proteomes" id="UP000178176">
    <property type="component" value="Unassembled WGS sequence"/>
</dbReference>
<reference evidence="1 2" key="1">
    <citation type="journal article" date="2016" name="Nat. Commun.">
        <title>Thousands of microbial genomes shed light on interconnected biogeochemical processes in an aquifer system.</title>
        <authorList>
            <person name="Anantharaman K."/>
            <person name="Brown C.T."/>
            <person name="Hug L.A."/>
            <person name="Sharon I."/>
            <person name="Castelle C.J."/>
            <person name="Probst A.J."/>
            <person name="Thomas B.C."/>
            <person name="Singh A."/>
            <person name="Wilkins M.J."/>
            <person name="Karaoz U."/>
            <person name="Brodie E.L."/>
            <person name="Williams K.H."/>
            <person name="Hubbard S.S."/>
            <person name="Banfield J.F."/>
        </authorList>
    </citation>
    <scope>NUCLEOTIDE SEQUENCE [LARGE SCALE GENOMIC DNA]</scope>
</reference>
<protein>
    <submittedName>
        <fullName evidence="1">Uncharacterized protein</fullName>
    </submittedName>
</protein>
<dbReference type="EMBL" id="MEXH01000002">
    <property type="protein sequence ID" value="OGC93128.1"/>
    <property type="molecule type" value="Genomic_DNA"/>
</dbReference>
<evidence type="ECO:0000313" key="2">
    <source>
        <dbReference type="Proteomes" id="UP000178176"/>
    </source>
</evidence>
<comment type="caution">
    <text evidence="1">The sequence shown here is derived from an EMBL/GenBank/DDBJ whole genome shotgun (WGS) entry which is preliminary data.</text>
</comment>